<sequence length="278" mass="30153">MNDPLSSLTAPPPRYLLESDSSDEEGQGNYPNYNEGESSKPKIRLNNDLQVSIDGIDGQELNEVITGIGQSGKCTTRLTHAQRIGNVKIGQKITGHVYRSRSEKISIISLEESDLNHEEIWELIKALIEKVKAKKWIIITSYVPSMYIPSSLEQSERNTQPPTRILSTSSAEIIDGIRGFDAPNYLTGIAGGIVSLASHPSTSSILQPKTILLPLPLSSLSSSQMSSALQAVSSSLSDDLGQAGRPWTEDDDEPYAAPGMGRVKGLHRGVGEVSSMYM</sequence>
<dbReference type="STRING" id="1296096.A0A1B9I0H6"/>
<accession>A0A1B9I0H6</accession>
<dbReference type="GeneID" id="30173099"/>
<reference evidence="2" key="1">
    <citation type="submission" date="2013-07" db="EMBL/GenBank/DDBJ databases">
        <title>The Genome Sequence of Cryptococcus pinus CBS10737.</title>
        <authorList>
            <consortium name="The Broad Institute Genome Sequencing Platform"/>
            <person name="Cuomo C."/>
            <person name="Litvintseva A."/>
            <person name="Chen Y."/>
            <person name="Heitman J."/>
            <person name="Sun S."/>
            <person name="Springer D."/>
            <person name="Dromer F."/>
            <person name="Young S.K."/>
            <person name="Zeng Q."/>
            <person name="Gargeya S."/>
            <person name="Fitzgerald M."/>
            <person name="Abouelleil A."/>
            <person name="Alvarado L."/>
            <person name="Berlin A.M."/>
            <person name="Chapman S.B."/>
            <person name="Dewar J."/>
            <person name="Goldberg J."/>
            <person name="Griggs A."/>
            <person name="Gujja S."/>
            <person name="Hansen M."/>
            <person name="Howarth C."/>
            <person name="Imamovic A."/>
            <person name="Larimer J."/>
            <person name="McCowan C."/>
            <person name="Murphy C."/>
            <person name="Pearson M."/>
            <person name="Priest M."/>
            <person name="Roberts A."/>
            <person name="Saif S."/>
            <person name="Shea T."/>
            <person name="Sykes S."/>
            <person name="Wortman J."/>
            <person name="Nusbaum C."/>
            <person name="Birren B."/>
        </authorList>
    </citation>
    <scope>NUCLEOTIDE SEQUENCE [LARGE SCALE GENOMIC DNA]</scope>
    <source>
        <strain evidence="2">CBS 10737</strain>
    </source>
</reference>
<dbReference type="EMBL" id="CP144526">
    <property type="protein sequence ID" value="WWC71948.1"/>
    <property type="molecule type" value="Genomic_DNA"/>
</dbReference>
<name>A0A1B9I0H6_9TREE</name>
<evidence type="ECO:0000313" key="2">
    <source>
        <dbReference type="EMBL" id="OCF49043.1"/>
    </source>
</evidence>
<feature type="region of interest" description="Disordered" evidence="1">
    <location>
        <begin position="239"/>
        <end position="261"/>
    </location>
</feature>
<dbReference type="EMBL" id="KI894012">
    <property type="protein sequence ID" value="OCF49043.1"/>
    <property type="molecule type" value="Genomic_DNA"/>
</dbReference>
<gene>
    <name evidence="2" type="ORF">I206_04730</name>
    <name evidence="3" type="ORF">I206_105907</name>
</gene>
<dbReference type="RefSeq" id="XP_019010262.1">
    <property type="nucleotide sequence ID" value="XM_019156460.1"/>
</dbReference>
<organism evidence="2">
    <name type="scientific">Kwoniella pini CBS 10737</name>
    <dbReference type="NCBI Taxonomy" id="1296096"/>
    <lineage>
        <taxon>Eukaryota</taxon>
        <taxon>Fungi</taxon>
        <taxon>Dikarya</taxon>
        <taxon>Basidiomycota</taxon>
        <taxon>Agaricomycotina</taxon>
        <taxon>Tremellomycetes</taxon>
        <taxon>Tremellales</taxon>
        <taxon>Cryptococcaceae</taxon>
        <taxon>Kwoniella</taxon>
    </lineage>
</organism>
<proteinExistence type="predicted"/>
<evidence type="ECO:0000313" key="4">
    <source>
        <dbReference type="Proteomes" id="UP000094020"/>
    </source>
</evidence>
<reference evidence="3" key="2">
    <citation type="submission" date="2013-07" db="EMBL/GenBank/DDBJ databases">
        <authorList>
            <consortium name="The Broad Institute Genome Sequencing Platform"/>
            <person name="Cuomo C."/>
            <person name="Litvintseva A."/>
            <person name="Chen Y."/>
            <person name="Heitman J."/>
            <person name="Sun S."/>
            <person name="Springer D."/>
            <person name="Dromer F."/>
            <person name="Young S.K."/>
            <person name="Zeng Q."/>
            <person name="Gargeya S."/>
            <person name="Fitzgerald M."/>
            <person name="Abouelleil A."/>
            <person name="Alvarado L."/>
            <person name="Berlin A.M."/>
            <person name="Chapman S.B."/>
            <person name="Dewar J."/>
            <person name="Goldberg J."/>
            <person name="Griggs A."/>
            <person name="Gujja S."/>
            <person name="Hansen M."/>
            <person name="Howarth C."/>
            <person name="Imamovic A."/>
            <person name="Larimer J."/>
            <person name="McCowan C."/>
            <person name="Murphy C."/>
            <person name="Pearson M."/>
            <person name="Priest M."/>
            <person name="Roberts A."/>
            <person name="Saif S."/>
            <person name="Shea T."/>
            <person name="Sykes S."/>
            <person name="Wortman J."/>
            <person name="Nusbaum C."/>
            <person name="Birren B."/>
        </authorList>
    </citation>
    <scope>NUCLEOTIDE SEQUENCE</scope>
    <source>
        <strain evidence="3">CBS 10737</strain>
    </source>
</reference>
<protein>
    <submittedName>
        <fullName evidence="2">Uncharacterized protein</fullName>
    </submittedName>
</protein>
<dbReference type="OrthoDB" id="2595969at2759"/>
<dbReference type="AlphaFoldDB" id="A0A1B9I0H6"/>
<dbReference type="Proteomes" id="UP000094020">
    <property type="component" value="Chromosome 8"/>
</dbReference>
<evidence type="ECO:0000256" key="1">
    <source>
        <dbReference type="SAM" id="MobiDB-lite"/>
    </source>
</evidence>
<feature type="region of interest" description="Disordered" evidence="1">
    <location>
        <begin position="1"/>
        <end position="41"/>
    </location>
</feature>
<keyword evidence="4" id="KW-1185">Reference proteome</keyword>
<dbReference type="KEGG" id="kpin:30173099"/>
<reference evidence="2" key="3">
    <citation type="submission" date="2016-07" db="EMBL/GenBank/DDBJ databases">
        <title>Evolution of pathogenesis and genome organization in the Tremellales.</title>
        <authorList>
            <person name="Cuomo C."/>
            <person name="Litvintseva A."/>
            <person name="Heitman J."/>
            <person name="Chen Y."/>
            <person name="Sun S."/>
            <person name="Springer D."/>
            <person name="Dromer F."/>
            <person name="Young S."/>
            <person name="Zeng Q."/>
            <person name="Chapman S."/>
            <person name="Gujja S."/>
            <person name="Saif S."/>
            <person name="Birren B."/>
        </authorList>
    </citation>
    <scope>NUCLEOTIDE SEQUENCE</scope>
    <source>
        <strain evidence="2">CBS 10737</strain>
    </source>
</reference>
<reference evidence="3" key="4">
    <citation type="submission" date="2024-02" db="EMBL/GenBank/DDBJ databases">
        <title>Comparative genomics of Cryptococcus and Kwoniella reveals pathogenesis evolution and contrasting modes of karyotype evolution via chromosome fusion or intercentromeric recombination.</title>
        <authorList>
            <person name="Coelho M.A."/>
            <person name="David-Palma M."/>
            <person name="Shea T."/>
            <person name="Bowers K."/>
            <person name="McGinley-Smith S."/>
            <person name="Mohammad A.W."/>
            <person name="Gnirke A."/>
            <person name="Yurkov A.M."/>
            <person name="Nowrousian M."/>
            <person name="Sun S."/>
            <person name="Cuomo C.A."/>
            <person name="Heitman J."/>
        </authorList>
    </citation>
    <scope>NUCLEOTIDE SEQUENCE</scope>
    <source>
        <strain evidence="3">CBS 10737</strain>
    </source>
</reference>
<evidence type="ECO:0000313" key="3">
    <source>
        <dbReference type="EMBL" id="WWC71948.1"/>
    </source>
</evidence>